<dbReference type="GO" id="GO:0016757">
    <property type="term" value="F:glycosyltransferase activity"/>
    <property type="evidence" value="ECO:0007669"/>
    <property type="project" value="InterPro"/>
</dbReference>
<protein>
    <submittedName>
        <fullName evidence="3">Glycosyltransferase family 4 protein</fullName>
    </submittedName>
</protein>
<reference evidence="4" key="1">
    <citation type="journal article" date="2021" name="Science">
        <title>Hunting the eagle killer: A cyanobacterial neurotoxin causes vacuolar myelinopathy.</title>
        <authorList>
            <person name="Breinlinger S."/>
            <person name="Phillips T.J."/>
            <person name="Haram B.N."/>
            <person name="Mares J."/>
            <person name="Martinez Yerena J.A."/>
            <person name="Hrouzek P."/>
            <person name="Sobotka R."/>
            <person name="Henderson W.M."/>
            <person name="Schmieder P."/>
            <person name="Williams S.M."/>
            <person name="Lauderdale J.D."/>
            <person name="Wilde H.D."/>
            <person name="Gerrin W."/>
            <person name="Kust A."/>
            <person name="Washington J.W."/>
            <person name="Wagner C."/>
            <person name="Geier B."/>
            <person name="Liebeke M."/>
            <person name="Enke H."/>
            <person name="Niedermeyer T.H.J."/>
            <person name="Wilde S.B."/>
        </authorList>
    </citation>
    <scope>NUCLEOTIDE SEQUENCE [LARGE SCALE GENOMIC DNA]</scope>
    <source>
        <strain evidence="4">Thurmond2011</strain>
    </source>
</reference>
<dbReference type="PANTHER" id="PTHR12526:SF635">
    <property type="entry name" value="GLYCOSYL TRANSFERASE GROUP 1"/>
    <property type="match status" value="1"/>
</dbReference>
<proteinExistence type="predicted"/>
<dbReference type="InterPro" id="IPR028098">
    <property type="entry name" value="Glyco_trans_4-like_N"/>
</dbReference>
<dbReference type="InterPro" id="IPR001296">
    <property type="entry name" value="Glyco_trans_1"/>
</dbReference>
<organism evidence="3 4">
    <name type="scientific">Aetokthonos hydrillicola Thurmond2011</name>
    <dbReference type="NCBI Taxonomy" id="2712845"/>
    <lineage>
        <taxon>Bacteria</taxon>
        <taxon>Bacillati</taxon>
        <taxon>Cyanobacteriota</taxon>
        <taxon>Cyanophyceae</taxon>
        <taxon>Nostocales</taxon>
        <taxon>Hapalosiphonaceae</taxon>
        <taxon>Aetokthonos</taxon>
    </lineage>
</organism>
<sequence>MEFEVIEEKNLLDSLSILHINTWGGIGGAFIASQRLHQGLLNSGLGSILAYGRVLNNSDRELTNSEFYRKLYEKNNKIEKISINFFQKIGLNDIGKISTFSLKNKDYFNKADIINFHNIHSDYFSYLALPGITKNKPAIWTLHDMWGFTGHCAYSYNCLKWQNGCGKCPYPDSQPSIQRDATRIEWKLKNWVYTRSNITIVTPSIWLTRAAQESMLNRFPIYHIPYGIDTKLYQPLDPLHCRSILGIPTGKKVLMFGAQILTDSRKGGNLLLQALAKLPASVKAETVLLTLGDGGEAISNAVGIACINLGYVSGDRLKSVAYSAADFFVFPTRADNLPLVLQESMACGTPMVSFKVGGVPDLVRPGVTGYLATPENVDDLCNGIIELWENDTLRQLMGQNCRQIALAEYSLEIQAQRYIELYRQTLKGRGHGA</sequence>
<dbReference type="Proteomes" id="UP000667802">
    <property type="component" value="Unassembled WGS sequence"/>
</dbReference>
<evidence type="ECO:0000259" key="1">
    <source>
        <dbReference type="Pfam" id="PF00534"/>
    </source>
</evidence>
<dbReference type="EMBL" id="JAALHA020000003">
    <property type="protein sequence ID" value="MDR9894714.1"/>
    <property type="molecule type" value="Genomic_DNA"/>
</dbReference>
<dbReference type="Gene3D" id="3.40.50.2000">
    <property type="entry name" value="Glycogen Phosphorylase B"/>
    <property type="match status" value="2"/>
</dbReference>
<dbReference type="Pfam" id="PF00534">
    <property type="entry name" value="Glycos_transf_1"/>
    <property type="match status" value="1"/>
</dbReference>
<feature type="domain" description="Glycosyl transferase family 1" evidence="1">
    <location>
        <begin position="244"/>
        <end position="403"/>
    </location>
</feature>
<feature type="domain" description="Glycosyltransferase subfamily 4-like N-terminal" evidence="2">
    <location>
        <begin position="109"/>
        <end position="231"/>
    </location>
</feature>
<accession>A0AAP5I6L3</accession>
<dbReference type="RefSeq" id="WP_208339760.1">
    <property type="nucleotide sequence ID" value="NZ_CAWQFN010000563.1"/>
</dbReference>
<evidence type="ECO:0000313" key="4">
    <source>
        <dbReference type="Proteomes" id="UP000667802"/>
    </source>
</evidence>
<dbReference type="PANTHER" id="PTHR12526">
    <property type="entry name" value="GLYCOSYLTRANSFERASE"/>
    <property type="match status" value="1"/>
</dbReference>
<gene>
    <name evidence="3" type="ORF">G7B40_009045</name>
</gene>
<name>A0AAP5I6L3_9CYAN</name>
<dbReference type="Pfam" id="PF13439">
    <property type="entry name" value="Glyco_transf_4"/>
    <property type="match status" value="1"/>
</dbReference>
<dbReference type="SUPFAM" id="SSF53756">
    <property type="entry name" value="UDP-Glycosyltransferase/glycogen phosphorylase"/>
    <property type="match status" value="1"/>
</dbReference>
<dbReference type="CDD" id="cd03825">
    <property type="entry name" value="GT4_WcaC-like"/>
    <property type="match status" value="1"/>
</dbReference>
<keyword evidence="4" id="KW-1185">Reference proteome</keyword>
<comment type="caution">
    <text evidence="3">The sequence shown here is derived from an EMBL/GenBank/DDBJ whole genome shotgun (WGS) entry which is preliminary data.</text>
</comment>
<dbReference type="AlphaFoldDB" id="A0AAP5I6L3"/>
<evidence type="ECO:0000313" key="3">
    <source>
        <dbReference type="EMBL" id="MDR9894714.1"/>
    </source>
</evidence>
<evidence type="ECO:0000259" key="2">
    <source>
        <dbReference type="Pfam" id="PF13439"/>
    </source>
</evidence>